<proteinExistence type="predicted"/>
<dbReference type="InterPro" id="IPR018060">
    <property type="entry name" value="HTH_AraC"/>
</dbReference>
<dbReference type="GO" id="GO:0003700">
    <property type="term" value="F:DNA-binding transcription factor activity"/>
    <property type="evidence" value="ECO:0007669"/>
    <property type="project" value="InterPro"/>
</dbReference>
<dbReference type="SMART" id="SM00342">
    <property type="entry name" value="HTH_ARAC"/>
    <property type="match status" value="1"/>
</dbReference>
<evidence type="ECO:0000313" key="5">
    <source>
        <dbReference type="EMBL" id="MPM50879.1"/>
    </source>
</evidence>
<evidence type="ECO:0000256" key="2">
    <source>
        <dbReference type="ARBA" id="ARBA00023125"/>
    </source>
</evidence>
<feature type="domain" description="HTH araC/xylS-type" evidence="4">
    <location>
        <begin position="196"/>
        <end position="294"/>
    </location>
</feature>
<dbReference type="AlphaFoldDB" id="A0A645ACH1"/>
<gene>
    <name evidence="5" type="primary">rhaS_66</name>
    <name evidence="5" type="ORF">SDC9_97625</name>
</gene>
<dbReference type="PANTHER" id="PTHR43280">
    <property type="entry name" value="ARAC-FAMILY TRANSCRIPTIONAL REGULATOR"/>
    <property type="match status" value="1"/>
</dbReference>
<keyword evidence="1" id="KW-0805">Transcription regulation</keyword>
<dbReference type="SUPFAM" id="SSF51215">
    <property type="entry name" value="Regulatory protein AraC"/>
    <property type="match status" value="1"/>
</dbReference>
<dbReference type="PROSITE" id="PS01124">
    <property type="entry name" value="HTH_ARAC_FAMILY_2"/>
    <property type="match status" value="1"/>
</dbReference>
<evidence type="ECO:0000256" key="3">
    <source>
        <dbReference type="ARBA" id="ARBA00023163"/>
    </source>
</evidence>
<dbReference type="PRINTS" id="PR00032">
    <property type="entry name" value="HTHARAC"/>
</dbReference>
<dbReference type="GO" id="GO:0043565">
    <property type="term" value="F:sequence-specific DNA binding"/>
    <property type="evidence" value="ECO:0007669"/>
    <property type="project" value="InterPro"/>
</dbReference>
<dbReference type="InterPro" id="IPR020449">
    <property type="entry name" value="Tscrpt_reg_AraC-type_HTH"/>
</dbReference>
<reference evidence="5" key="1">
    <citation type="submission" date="2019-08" db="EMBL/GenBank/DDBJ databases">
        <authorList>
            <person name="Kucharzyk K."/>
            <person name="Murdoch R.W."/>
            <person name="Higgins S."/>
            <person name="Loffler F."/>
        </authorList>
    </citation>
    <scope>NUCLEOTIDE SEQUENCE</scope>
</reference>
<comment type="caution">
    <text evidence="5">The sequence shown here is derived from an EMBL/GenBank/DDBJ whole genome shotgun (WGS) entry which is preliminary data.</text>
</comment>
<dbReference type="PANTHER" id="PTHR43280:SF28">
    <property type="entry name" value="HTH-TYPE TRANSCRIPTIONAL ACTIVATOR RHAS"/>
    <property type="match status" value="1"/>
</dbReference>
<accession>A0A645ACH1</accession>
<dbReference type="InterPro" id="IPR018062">
    <property type="entry name" value="HTH_AraC-typ_CS"/>
</dbReference>
<dbReference type="InterPro" id="IPR037923">
    <property type="entry name" value="HTH-like"/>
</dbReference>
<sequence>MMSVDLEKDAKLAALIPINNIYNAHKSMESFYSEKITVCLTTKAANIIRGTHFHDGYEFVITYADMPSAIIDNRLWDRKKNRLFAINPMQEHGMAVDYKGFSLCGIHIENSLINEIARGLYNSSNITFSNESFVASHDMSMLTRLFLEELKYKQIGYEFIVENLSSLIAAYLIRQIKHNLPSKPHNVNLSLKENIKKVIDYMNENYTVGISNDELSGLINMDKYSFIRNFKAQTSKTPYEYLLDLKIEKAKKILKSNKYTITEISMACGFSSHSHFTSTFKRKTGLSPTEYRLSL</sequence>
<evidence type="ECO:0000256" key="1">
    <source>
        <dbReference type="ARBA" id="ARBA00023015"/>
    </source>
</evidence>
<dbReference type="SUPFAM" id="SSF46689">
    <property type="entry name" value="Homeodomain-like"/>
    <property type="match status" value="2"/>
</dbReference>
<dbReference type="PROSITE" id="PS00041">
    <property type="entry name" value="HTH_ARAC_FAMILY_1"/>
    <property type="match status" value="1"/>
</dbReference>
<dbReference type="EMBL" id="VSSQ01013166">
    <property type="protein sequence ID" value="MPM50879.1"/>
    <property type="molecule type" value="Genomic_DNA"/>
</dbReference>
<dbReference type="Pfam" id="PF12833">
    <property type="entry name" value="HTH_18"/>
    <property type="match status" value="1"/>
</dbReference>
<protein>
    <submittedName>
        <fullName evidence="5">HTH-type transcriptional activator RhaS</fullName>
    </submittedName>
</protein>
<dbReference type="InterPro" id="IPR009057">
    <property type="entry name" value="Homeodomain-like_sf"/>
</dbReference>
<keyword evidence="3" id="KW-0804">Transcription</keyword>
<evidence type="ECO:0000259" key="4">
    <source>
        <dbReference type="PROSITE" id="PS01124"/>
    </source>
</evidence>
<dbReference type="Gene3D" id="1.10.10.60">
    <property type="entry name" value="Homeodomain-like"/>
    <property type="match status" value="2"/>
</dbReference>
<keyword evidence="2" id="KW-0238">DNA-binding</keyword>
<organism evidence="5">
    <name type="scientific">bioreactor metagenome</name>
    <dbReference type="NCBI Taxonomy" id="1076179"/>
    <lineage>
        <taxon>unclassified sequences</taxon>
        <taxon>metagenomes</taxon>
        <taxon>ecological metagenomes</taxon>
    </lineage>
</organism>
<name>A0A645ACH1_9ZZZZ</name>